<sequence length="85" mass="8902">MKLVMSIVVVLLAAGCAQLTHDQSAPVVRLKNAAQKLMSVDCSGPADDWGVCYSAAGKSCPNGYDVIDKQESTAGGQRVLGFQCK</sequence>
<accession>A0A1J5PYC4</accession>
<protein>
    <recommendedName>
        <fullName evidence="2">Lipoprotein</fullName>
    </recommendedName>
</protein>
<dbReference type="EMBL" id="MLJW01005197">
    <property type="protein sequence ID" value="OIQ68629.1"/>
    <property type="molecule type" value="Genomic_DNA"/>
</dbReference>
<organism evidence="1">
    <name type="scientific">mine drainage metagenome</name>
    <dbReference type="NCBI Taxonomy" id="410659"/>
    <lineage>
        <taxon>unclassified sequences</taxon>
        <taxon>metagenomes</taxon>
        <taxon>ecological metagenomes</taxon>
    </lineage>
</organism>
<gene>
    <name evidence="1" type="ORF">GALL_497780</name>
</gene>
<evidence type="ECO:0008006" key="2">
    <source>
        <dbReference type="Google" id="ProtNLM"/>
    </source>
</evidence>
<reference evidence="1" key="1">
    <citation type="submission" date="2016-10" db="EMBL/GenBank/DDBJ databases">
        <title>Sequence of Gallionella enrichment culture.</title>
        <authorList>
            <person name="Poehlein A."/>
            <person name="Muehling M."/>
            <person name="Daniel R."/>
        </authorList>
    </citation>
    <scope>NUCLEOTIDE SEQUENCE</scope>
</reference>
<dbReference type="PROSITE" id="PS51257">
    <property type="entry name" value="PROKAR_LIPOPROTEIN"/>
    <property type="match status" value="1"/>
</dbReference>
<name>A0A1J5PYC4_9ZZZZ</name>
<comment type="caution">
    <text evidence="1">The sequence shown here is derived from an EMBL/GenBank/DDBJ whole genome shotgun (WGS) entry which is preliminary data.</text>
</comment>
<dbReference type="AlphaFoldDB" id="A0A1J5PYC4"/>
<evidence type="ECO:0000313" key="1">
    <source>
        <dbReference type="EMBL" id="OIQ68629.1"/>
    </source>
</evidence>
<proteinExistence type="predicted"/>